<dbReference type="NCBIfam" id="TIGR01200">
    <property type="entry name" value="GLPGLI"/>
    <property type="match status" value="1"/>
</dbReference>
<protein>
    <recommendedName>
        <fullName evidence="3">GLPGLI family protein</fullName>
    </recommendedName>
</protein>
<dbReference type="EMBL" id="MAHX01000005">
    <property type="protein sequence ID" value="OPC68058.1"/>
    <property type="molecule type" value="Genomic_DNA"/>
</dbReference>
<organism evidence="1 2">
    <name type="scientific">Elizabethkingia occulta</name>
    <dbReference type="NCBI Taxonomy" id="1867263"/>
    <lineage>
        <taxon>Bacteria</taxon>
        <taxon>Pseudomonadati</taxon>
        <taxon>Bacteroidota</taxon>
        <taxon>Flavobacteriia</taxon>
        <taxon>Flavobacteriales</taxon>
        <taxon>Weeksellaceae</taxon>
        <taxon>Elizabethkingia</taxon>
    </lineage>
</organism>
<sequence>MKRLLFFFMVIITVISHAQTKRFIYEYRYKLDSTNEEYQREEVVLDINPDNVKFYDYNFLAADSLNVLHGNYNEGYTSMTEQVLVRKKNSFQNNNYLQIWMMPYYYLMQTKDEMKWNICNDTKVESGFNMQKATTDFGGRKWIAWFTQDIPISEGPYKFRGLPGLILKIEDDKHNFIYTFSRNKNLPKTFDTKSFVENHYDMKPVLVTFPAWVKLKKDFYNDPYARMRADFQPDWNVNINGRKIKSKEEFSELNASMQKSIKDNYSNPIELDKAIRY</sequence>
<evidence type="ECO:0000313" key="1">
    <source>
        <dbReference type="EMBL" id="OPC68058.1"/>
    </source>
</evidence>
<name>A0A1T3MTX5_9FLAO</name>
<dbReference type="InterPro" id="IPR005901">
    <property type="entry name" value="GLPGLI"/>
</dbReference>
<keyword evidence="2" id="KW-1185">Reference proteome</keyword>
<dbReference type="Proteomes" id="UP000190813">
    <property type="component" value="Unassembled WGS sequence"/>
</dbReference>
<comment type="caution">
    <text evidence="1">The sequence shown here is derived from an EMBL/GenBank/DDBJ whole genome shotgun (WGS) entry which is preliminary data.</text>
</comment>
<accession>A0A1T3MTX5</accession>
<reference evidence="1 2" key="1">
    <citation type="submission" date="2016-06" db="EMBL/GenBank/DDBJ databases">
        <title>Revisiting the taxonomy of the Elizabethkingia Genus based on Whole-Genome Sequencing, Optical Mapping, and MALDI-TOF.</title>
        <authorList>
            <person name="Nicholson A.C."/>
        </authorList>
    </citation>
    <scope>NUCLEOTIDE SEQUENCE [LARGE SCALE GENOMIC DNA]</scope>
    <source>
        <strain evidence="1 2">G4070</strain>
    </source>
</reference>
<evidence type="ECO:0000313" key="2">
    <source>
        <dbReference type="Proteomes" id="UP000190813"/>
    </source>
</evidence>
<gene>
    <name evidence="1" type="ORF">BAZ10_12780</name>
</gene>
<dbReference type="AlphaFoldDB" id="A0A1T3MTX5"/>
<proteinExistence type="predicted"/>
<dbReference type="Pfam" id="PF09697">
    <property type="entry name" value="Porph_ging"/>
    <property type="match status" value="1"/>
</dbReference>
<dbReference type="RefSeq" id="WP_078770660.1">
    <property type="nucleotide sequence ID" value="NZ_CBCSBR010000048.1"/>
</dbReference>
<evidence type="ECO:0008006" key="3">
    <source>
        <dbReference type="Google" id="ProtNLM"/>
    </source>
</evidence>